<comment type="caution">
    <text evidence="1">The sequence shown here is derived from an EMBL/GenBank/DDBJ whole genome shotgun (WGS) entry which is preliminary data.</text>
</comment>
<name>A0ACB7XHF8_9ERIC</name>
<dbReference type="Proteomes" id="UP000828048">
    <property type="component" value="Chromosome 10"/>
</dbReference>
<protein>
    <submittedName>
        <fullName evidence="1">Uncharacterized protein</fullName>
    </submittedName>
</protein>
<keyword evidence="2" id="KW-1185">Reference proteome</keyword>
<dbReference type="EMBL" id="CM037160">
    <property type="protein sequence ID" value="KAH7840222.1"/>
    <property type="molecule type" value="Genomic_DNA"/>
</dbReference>
<evidence type="ECO:0000313" key="2">
    <source>
        <dbReference type="Proteomes" id="UP000828048"/>
    </source>
</evidence>
<gene>
    <name evidence="1" type="ORF">Vadar_014300</name>
</gene>
<proteinExistence type="predicted"/>
<accession>A0ACB7XHF8</accession>
<evidence type="ECO:0000313" key="1">
    <source>
        <dbReference type="EMBL" id="KAH7840222.1"/>
    </source>
</evidence>
<organism evidence="1 2">
    <name type="scientific">Vaccinium darrowii</name>
    <dbReference type="NCBI Taxonomy" id="229202"/>
    <lineage>
        <taxon>Eukaryota</taxon>
        <taxon>Viridiplantae</taxon>
        <taxon>Streptophyta</taxon>
        <taxon>Embryophyta</taxon>
        <taxon>Tracheophyta</taxon>
        <taxon>Spermatophyta</taxon>
        <taxon>Magnoliopsida</taxon>
        <taxon>eudicotyledons</taxon>
        <taxon>Gunneridae</taxon>
        <taxon>Pentapetalae</taxon>
        <taxon>asterids</taxon>
        <taxon>Ericales</taxon>
        <taxon>Ericaceae</taxon>
        <taxon>Vaccinioideae</taxon>
        <taxon>Vaccinieae</taxon>
        <taxon>Vaccinium</taxon>
    </lineage>
</organism>
<reference evidence="1 2" key="1">
    <citation type="journal article" date="2021" name="Hortic Res">
        <title>High-quality reference genome and annotation aids understanding of berry development for evergreen blueberry (Vaccinium darrowii).</title>
        <authorList>
            <person name="Yu J."/>
            <person name="Hulse-Kemp A.M."/>
            <person name="Babiker E."/>
            <person name="Staton M."/>
        </authorList>
    </citation>
    <scope>NUCLEOTIDE SEQUENCE [LARGE SCALE GENOMIC DNA]</scope>
    <source>
        <strain evidence="2">cv. NJ 8807/NJ 8810</strain>
        <tissue evidence="1">Young leaf</tissue>
    </source>
</reference>
<sequence length="147" mass="16265">MLANNISESFNQYIKEARDKPIITMKEMIRRQLMSRFEAKRSWIETSNGIICPKIQSTLKELKKKARAAFVKGEMLLMQRMSTSYGNVYFASGVANSRGNDATVQPGPSQGSSNMFSTQTSVITQSSSQVPSSTPNFAMPLDGHAAF</sequence>